<dbReference type="PROSITE" id="PS50076">
    <property type="entry name" value="DNAJ_2"/>
    <property type="match status" value="1"/>
</dbReference>
<gene>
    <name evidence="4" type="primary">djlA</name>
    <name evidence="3" type="ORF">IRZ65_09795</name>
    <name evidence="4" type="ORF">NCTC11842_04223</name>
</gene>
<evidence type="ECO:0000313" key="4">
    <source>
        <dbReference type="EMBL" id="SPZ11996.1"/>
    </source>
</evidence>
<dbReference type="EMBL" id="JADMCD010000004">
    <property type="protein sequence ID" value="MBF8640978.1"/>
    <property type="molecule type" value="Genomic_DNA"/>
</dbReference>
<dbReference type="Proteomes" id="UP000250443">
    <property type="component" value="Unassembled WGS sequence"/>
</dbReference>
<dbReference type="SMART" id="SM00271">
    <property type="entry name" value="DnaJ"/>
    <property type="match status" value="1"/>
</dbReference>
<evidence type="ECO:0000256" key="1">
    <source>
        <dbReference type="ARBA" id="ARBA00023186"/>
    </source>
</evidence>
<dbReference type="RefSeq" id="WP_010795971.1">
    <property type="nucleotide sequence ID" value="NZ_FQYS01000004.1"/>
</dbReference>
<dbReference type="Gene3D" id="1.10.287.110">
    <property type="entry name" value="DnaJ domain"/>
    <property type="match status" value="1"/>
</dbReference>
<name>A0A2X2D2S3_PSELU</name>
<dbReference type="InterPro" id="IPR036869">
    <property type="entry name" value="J_dom_sf"/>
</dbReference>
<proteinExistence type="predicted"/>
<keyword evidence="1" id="KW-0143">Chaperone</keyword>
<protein>
    <submittedName>
        <fullName evidence="3">DnaJ domain-containing protein</fullName>
    </submittedName>
    <submittedName>
        <fullName evidence="4">Heat shock protein DnaJ-like protein</fullName>
    </submittedName>
</protein>
<dbReference type="SUPFAM" id="SSF46565">
    <property type="entry name" value="Chaperone J-domain"/>
    <property type="match status" value="1"/>
</dbReference>
<dbReference type="CDD" id="cd06257">
    <property type="entry name" value="DnaJ"/>
    <property type="match status" value="1"/>
</dbReference>
<reference evidence="3 6" key="2">
    <citation type="submission" date="2020-10" db="EMBL/GenBank/DDBJ databases">
        <title>Genome sequences of Pseudomonas isolates.</title>
        <authorList>
            <person name="Wessels L."/>
            <person name="Reich F."/>
            <person name="Hammerl J."/>
        </authorList>
    </citation>
    <scope>NUCLEOTIDE SEQUENCE [LARGE SCALE GENOMIC DNA]</scope>
    <source>
        <strain evidence="3 6">20-MO00624-0</strain>
    </source>
</reference>
<dbReference type="InterPro" id="IPR029024">
    <property type="entry name" value="TerB-like"/>
</dbReference>
<dbReference type="AlphaFoldDB" id="A0A2X2D2S3"/>
<dbReference type="InterPro" id="IPR001623">
    <property type="entry name" value="DnaJ_domain"/>
</dbReference>
<keyword evidence="6" id="KW-1185">Reference proteome</keyword>
<sequence>MFWPWPLTLSGALTGWAAADLSGALLGAMLGHAAERKLGLTSWSALRLRLGQVGFEYQLLFELLGHLAKAGGQVSTAHIRQAEGEIKRLGLDVEGRRRAIAAFNQGKTAVRSARTRLAAAESQAEIIIRACWRMVWVNGSVRPGERDLIRQWGLWAGLSQTRVDELQPMRSAKKSRANNGYKEALALLGVSESSDSKSIKQAYRRLLSRHHPDKVQGAGANKYVVQEAAEKTAALHAAYRLIKERHGFR</sequence>
<dbReference type="Proteomes" id="UP000626180">
    <property type="component" value="Unassembled WGS sequence"/>
</dbReference>
<evidence type="ECO:0000313" key="6">
    <source>
        <dbReference type="Proteomes" id="UP000626180"/>
    </source>
</evidence>
<dbReference type="PRINTS" id="PR00625">
    <property type="entry name" value="JDOMAIN"/>
</dbReference>
<keyword evidence="4" id="KW-0346">Stress response</keyword>
<evidence type="ECO:0000313" key="3">
    <source>
        <dbReference type="EMBL" id="MBF8640978.1"/>
    </source>
</evidence>
<evidence type="ECO:0000259" key="2">
    <source>
        <dbReference type="PROSITE" id="PS50076"/>
    </source>
</evidence>
<dbReference type="Gene3D" id="1.10.3680.10">
    <property type="entry name" value="TerB-like"/>
    <property type="match status" value="1"/>
</dbReference>
<accession>A0A2X2D2S3</accession>
<reference evidence="4 5" key="1">
    <citation type="submission" date="2018-06" db="EMBL/GenBank/DDBJ databases">
        <authorList>
            <consortium name="Pathogen Informatics"/>
            <person name="Doyle S."/>
        </authorList>
    </citation>
    <scope>NUCLEOTIDE SEQUENCE [LARGE SCALE GENOMIC DNA]</scope>
    <source>
        <strain evidence="4 5">NCTC11842</strain>
    </source>
</reference>
<feature type="domain" description="J" evidence="2">
    <location>
        <begin position="183"/>
        <end position="249"/>
    </location>
</feature>
<organism evidence="4 5">
    <name type="scientific">Pseudomonas luteola</name>
    <dbReference type="NCBI Taxonomy" id="47886"/>
    <lineage>
        <taxon>Bacteria</taxon>
        <taxon>Pseudomonadati</taxon>
        <taxon>Pseudomonadota</taxon>
        <taxon>Gammaproteobacteria</taxon>
        <taxon>Pseudomonadales</taxon>
        <taxon>Pseudomonadaceae</taxon>
        <taxon>Pseudomonas</taxon>
    </lineage>
</organism>
<dbReference type="Pfam" id="PF00226">
    <property type="entry name" value="DnaJ"/>
    <property type="match status" value="1"/>
</dbReference>
<evidence type="ECO:0000313" key="5">
    <source>
        <dbReference type="Proteomes" id="UP000250443"/>
    </source>
</evidence>
<dbReference type="EMBL" id="UAUF01000014">
    <property type="protein sequence ID" value="SPZ11996.1"/>
    <property type="molecule type" value="Genomic_DNA"/>
</dbReference>